<evidence type="ECO:0000313" key="2">
    <source>
        <dbReference type="EMBL" id="KAF0902589.1"/>
    </source>
</evidence>
<reference evidence="2 3" key="1">
    <citation type="submission" date="2019-11" db="EMBL/GenBank/DDBJ databases">
        <title>Whole genome sequence of Oryza granulata.</title>
        <authorList>
            <person name="Li W."/>
        </authorList>
    </citation>
    <scope>NUCLEOTIDE SEQUENCE [LARGE SCALE GENOMIC DNA]</scope>
    <source>
        <strain evidence="3">cv. Menghai</strain>
        <tissue evidence="2">Leaf</tissue>
    </source>
</reference>
<keyword evidence="1" id="KW-0812">Transmembrane</keyword>
<evidence type="ECO:0000313" key="3">
    <source>
        <dbReference type="Proteomes" id="UP000479710"/>
    </source>
</evidence>
<keyword evidence="3" id="KW-1185">Reference proteome</keyword>
<dbReference type="EMBL" id="SPHZ02000008">
    <property type="protein sequence ID" value="KAF0902589.1"/>
    <property type="molecule type" value="Genomic_DNA"/>
</dbReference>
<sequence length="86" mass="9431">MTSTIDDGEARMETTLACILMVGATRRAAIGGTSASSSRNGIPGSHLKQSYLLSIAFAFYAIIFLFLVQAPLYKPLRLHELKHVYQ</sequence>
<proteinExistence type="predicted"/>
<protein>
    <submittedName>
        <fullName evidence="2">Uncharacterized protein</fullName>
    </submittedName>
</protein>
<dbReference type="AlphaFoldDB" id="A0A6G1CR46"/>
<feature type="transmembrane region" description="Helical" evidence="1">
    <location>
        <begin position="51"/>
        <end position="73"/>
    </location>
</feature>
<keyword evidence="1" id="KW-0472">Membrane</keyword>
<gene>
    <name evidence="2" type="ORF">E2562_018083</name>
</gene>
<organism evidence="2 3">
    <name type="scientific">Oryza meyeriana var. granulata</name>
    <dbReference type="NCBI Taxonomy" id="110450"/>
    <lineage>
        <taxon>Eukaryota</taxon>
        <taxon>Viridiplantae</taxon>
        <taxon>Streptophyta</taxon>
        <taxon>Embryophyta</taxon>
        <taxon>Tracheophyta</taxon>
        <taxon>Spermatophyta</taxon>
        <taxon>Magnoliopsida</taxon>
        <taxon>Liliopsida</taxon>
        <taxon>Poales</taxon>
        <taxon>Poaceae</taxon>
        <taxon>BOP clade</taxon>
        <taxon>Oryzoideae</taxon>
        <taxon>Oryzeae</taxon>
        <taxon>Oryzinae</taxon>
        <taxon>Oryza</taxon>
        <taxon>Oryza meyeriana</taxon>
    </lineage>
</organism>
<name>A0A6G1CR46_9ORYZ</name>
<evidence type="ECO:0000256" key="1">
    <source>
        <dbReference type="SAM" id="Phobius"/>
    </source>
</evidence>
<dbReference type="Proteomes" id="UP000479710">
    <property type="component" value="Unassembled WGS sequence"/>
</dbReference>
<accession>A0A6G1CR46</accession>
<comment type="caution">
    <text evidence="2">The sequence shown here is derived from an EMBL/GenBank/DDBJ whole genome shotgun (WGS) entry which is preliminary data.</text>
</comment>
<keyword evidence="1" id="KW-1133">Transmembrane helix</keyword>